<proteinExistence type="predicted"/>
<protein>
    <recommendedName>
        <fullName evidence="1">F-box protein At3g26010-like beta-propeller domain-containing protein</fullName>
    </recommendedName>
</protein>
<dbReference type="PANTHER" id="PTHR35546:SF8">
    <property type="entry name" value="F-BOX DOMAIN-CONTAINING PROTEIN"/>
    <property type="match status" value="1"/>
</dbReference>
<dbReference type="ExpressionAtlas" id="M8C623">
    <property type="expression patterns" value="baseline"/>
</dbReference>
<evidence type="ECO:0000313" key="2">
    <source>
        <dbReference type="EnsemblPlants" id="EMT29508"/>
    </source>
</evidence>
<dbReference type="InterPro" id="IPR055290">
    <property type="entry name" value="At3g26010-like"/>
</dbReference>
<sequence>MTALNKDSSDPSLRPSVLWLGMDLETSLFKYGFLLRRLSRGGVPDLELDDVSGVLPRFDSFNGKGFTFGEPPWRSAKLHISDGAASSSCEEAWLAFSSDPYYHQKLPQKSTGLLYHGQYGSRIHLISMSGNDEEIDGALRFIPQYKKIELVDCCNGLVLCRYKSWFTSQGIRRFIVCNPATEEWMELPVLNTPYGPHVSSYTAFLAYDPSWSAQFYVFNFQEKLRNTSRVVNKLEVFSSDLSTWLVDDTWSGNHRIFVNERHNFTKGVLHVQTMCDEIVVFEGLEAMSSGKSPYHHTIKLPGDCRDGCFGQSAGFLQCAFPEKDVGTIVVFSLDAYRPCKWSLKHCLCMRDVFGTDNSLLKGEYWSWLHDYSIVALDLEREEVLVLFRKETNNLLSYNIGTGKLSEIKDGQLDEQWDCYCYAACYSKVPGLSRLFHVTEQ</sequence>
<dbReference type="EnsemblPlants" id="EMT29508">
    <property type="protein sequence ID" value="EMT29508"/>
    <property type="gene ID" value="F775_12846"/>
</dbReference>
<reference evidence="2" key="1">
    <citation type="submission" date="2015-06" db="UniProtKB">
        <authorList>
            <consortium name="EnsemblPlants"/>
        </authorList>
    </citation>
    <scope>IDENTIFICATION</scope>
</reference>
<name>M8C623_AEGTA</name>
<organism evidence="2">
    <name type="scientific">Aegilops tauschii</name>
    <name type="common">Tausch's goatgrass</name>
    <name type="synonym">Aegilops squarrosa</name>
    <dbReference type="NCBI Taxonomy" id="37682"/>
    <lineage>
        <taxon>Eukaryota</taxon>
        <taxon>Viridiplantae</taxon>
        <taxon>Streptophyta</taxon>
        <taxon>Embryophyta</taxon>
        <taxon>Tracheophyta</taxon>
        <taxon>Spermatophyta</taxon>
        <taxon>Magnoliopsida</taxon>
        <taxon>Liliopsida</taxon>
        <taxon>Poales</taxon>
        <taxon>Poaceae</taxon>
        <taxon>BOP clade</taxon>
        <taxon>Pooideae</taxon>
        <taxon>Triticodae</taxon>
        <taxon>Triticeae</taxon>
        <taxon>Triticinae</taxon>
        <taxon>Aegilops</taxon>
    </lineage>
</organism>
<dbReference type="InterPro" id="IPR056592">
    <property type="entry name" value="Beta-prop_At3g26010-like"/>
</dbReference>
<dbReference type="AlphaFoldDB" id="M8C623"/>
<feature type="domain" description="F-box protein At3g26010-like beta-propeller" evidence="1">
    <location>
        <begin position="145"/>
        <end position="422"/>
    </location>
</feature>
<dbReference type="PANTHER" id="PTHR35546">
    <property type="entry name" value="F-BOX PROTEIN INTERACTION DOMAIN PROTEIN-RELATED"/>
    <property type="match status" value="1"/>
</dbReference>
<accession>M8C623</accession>
<dbReference type="Pfam" id="PF24750">
    <property type="entry name" value="b-prop_At3g26010-like"/>
    <property type="match status" value="1"/>
</dbReference>
<evidence type="ECO:0000259" key="1">
    <source>
        <dbReference type="Pfam" id="PF24750"/>
    </source>
</evidence>